<protein>
    <submittedName>
        <fullName evidence="1">Uncharacterized protein</fullName>
    </submittedName>
</protein>
<proteinExistence type="predicted"/>
<accession>Q1EPJ7</accession>
<name>Q1EPJ7_MUSAC</name>
<dbReference type="EMBL" id="AC186746">
    <property type="protein sequence ID" value="ABF69960.1"/>
    <property type="molecule type" value="Genomic_DNA"/>
</dbReference>
<dbReference type="AlphaFoldDB" id="Q1EPJ7"/>
<sequence length="114" mass="12626">MTYPVGHCAKPHHIRAMDLLKAQRAVVCLSQWKILAPTTATEQKESPSELMVCGLGLEMVRSAPPMVDEDHQTWRRPYEGEGIVSMSKQSLTKGARNGLGPLSLRQSPARFIIT</sequence>
<gene>
    <name evidence="1" type="ORF">MA4_25J11.36</name>
</gene>
<evidence type="ECO:0000313" key="1">
    <source>
        <dbReference type="EMBL" id="ABF69960.1"/>
    </source>
</evidence>
<organism evidence="1">
    <name type="scientific">Musa acuminata</name>
    <name type="common">Banana</name>
    <name type="synonym">Musa cavendishii</name>
    <dbReference type="NCBI Taxonomy" id="4641"/>
    <lineage>
        <taxon>Eukaryota</taxon>
        <taxon>Viridiplantae</taxon>
        <taxon>Streptophyta</taxon>
        <taxon>Embryophyta</taxon>
        <taxon>Tracheophyta</taxon>
        <taxon>Spermatophyta</taxon>
        <taxon>Magnoliopsida</taxon>
        <taxon>Liliopsida</taxon>
        <taxon>Zingiberales</taxon>
        <taxon>Musaceae</taxon>
        <taxon>Musa</taxon>
    </lineage>
</organism>
<reference evidence="1" key="1">
    <citation type="submission" date="2006-05" db="EMBL/GenBank/DDBJ databases">
        <authorList>
            <person name="Town C.D."/>
            <person name="Ronning C.M."/>
            <person name="Cheung F."/>
            <person name="Haas B.J."/>
            <person name="Althoff R."/>
            <person name="Arbogast T."/>
            <person name="Hine E."/>
            <person name="Piffanelli P."/>
            <person name="Tallon L.J."/>
        </authorList>
    </citation>
    <scope>NUCLEOTIDE SEQUENCE</scope>
</reference>